<evidence type="ECO:0000256" key="1">
    <source>
        <dbReference type="SAM" id="Coils"/>
    </source>
</evidence>
<evidence type="ECO:0000313" key="2">
    <source>
        <dbReference type="EMBL" id="KAF6027117.1"/>
    </source>
</evidence>
<dbReference type="SMART" id="SM00248">
    <property type="entry name" value="ANK"/>
    <property type="match status" value="3"/>
</dbReference>
<keyword evidence="1" id="KW-0175">Coiled coil</keyword>
<proteinExistence type="predicted"/>
<accession>A0A7J7JM72</accession>
<dbReference type="AlphaFoldDB" id="A0A7J7JM72"/>
<reference evidence="2" key="1">
    <citation type="submission" date="2020-06" db="EMBL/GenBank/DDBJ databases">
        <title>Draft genome of Bugula neritina, a colonial animal packing powerful symbionts and potential medicines.</title>
        <authorList>
            <person name="Rayko M."/>
        </authorList>
    </citation>
    <scope>NUCLEOTIDE SEQUENCE [LARGE SCALE GENOMIC DNA]</scope>
    <source>
        <strain evidence="2">Kwan_BN1</strain>
    </source>
</reference>
<name>A0A7J7JM72_BUGNE</name>
<protein>
    <submittedName>
        <fullName evidence="2">Uncharacterized protein</fullName>
    </submittedName>
</protein>
<dbReference type="InterPro" id="IPR002110">
    <property type="entry name" value="Ankyrin_rpt"/>
</dbReference>
<dbReference type="EMBL" id="VXIV02002141">
    <property type="protein sequence ID" value="KAF6027117.1"/>
    <property type="molecule type" value="Genomic_DNA"/>
</dbReference>
<feature type="coiled-coil region" evidence="1">
    <location>
        <begin position="107"/>
        <end position="155"/>
    </location>
</feature>
<keyword evidence="3" id="KW-1185">Reference proteome</keyword>
<dbReference type="Gene3D" id="1.25.40.20">
    <property type="entry name" value="Ankyrin repeat-containing domain"/>
    <property type="match status" value="1"/>
</dbReference>
<sequence>MLILLLSIKDSDGFTVFHHAARLGHVDIVEDIAESLSNDAFLVLMSQTELSGNSVLHCVAEHGSTDVLTSLLEKLTSLQKYEILTSLNGNALTAYQIALQRNNQEIADCLKSSMDEILTDVEDLKEKLATDVAELKEVQHKLKAANESIEELMSADKETNTDADITGLFSVNFTPFSDSSALDSEEEFPLEYSPDETAPDEIFALIHRLCKENENVTNAVTMQSSENWKEILVVGENVSSIQGELERALKANQKLQCFEVLYENKTSFTKEKLSLIVSKSRKMDNNHNWGDVRYTTSELIVKAEEKDKFENNRVTPGALFAVVPAHFVLNREQNTTARLPIEQNITAVLNNATGPYECDHHLSENINANHEALDADSDDEIEIRRTREGFEAKTSRRKYWAQDENDKDNKKVDLKQPILFCRRERILLREGIVCPVEKCRDLQAYTCHHMYMNDTALIPLELKDAYRFQETLQIPSLKHSIMPVESIDQLQQLHRDHRRIQVREKFGHLEIMGVYEEGADDYAHHLNFVLTSRSNEGVLQ</sequence>
<dbReference type="SUPFAM" id="SSF48403">
    <property type="entry name" value="Ankyrin repeat"/>
    <property type="match status" value="1"/>
</dbReference>
<comment type="caution">
    <text evidence="2">The sequence shown here is derived from an EMBL/GenBank/DDBJ whole genome shotgun (WGS) entry which is preliminary data.</text>
</comment>
<dbReference type="OrthoDB" id="1661883at2759"/>
<dbReference type="Proteomes" id="UP000593567">
    <property type="component" value="Unassembled WGS sequence"/>
</dbReference>
<organism evidence="2 3">
    <name type="scientific">Bugula neritina</name>
    <name type="common">Brown bryozoan</name>
    <name type="synonym">Sertularia neritina</name>
    <dbReference type="NCBI Taxonomy" id="10212"/>
    <lineage>
        <taxon>Eukaryota</taxon>
        <taxon>Metazoa</taxon>
        <taxon>Spiralia</taxon>
        <taxon>Lophotrochozoa</taxon>
        <taxon>Bryozoa</taxon>
        <taxon>Gymnolaemata</taxon>
        <taxon>Cheilostomatida</taxon>
        <taxon>Flustrina</taxon>
        <taxon>Buguloidea</taxon>
        <taxon>Bugulidae</taxon>
        <taxon>Bugula</taxon>
    </lineage>
</organism>
<dbReference type="InterPro" id="IPR036770">
    <property type="entry name" value="Ankyrin_rpt-contain_sf"/>
</dbReference>
<evidence type="ECO:0000313" key="3">
    <source>
        <dbReference type="Proteomes" id="UP000593567"/>
    </source>
</evidence>
<gene>
    <name evidence="2" type="ORF">EB796_014573</name>
</gene>